<evidence type="ECO:0000256" key="2">
    <source>
        <dbReference type="ARBA" id="ARBA00022475"/>
    </source>
</evidence>
<feature type="region of interest" description="Disordered" evidence="8">
    <location>
        <begin position="1"/>
        <end position="26"/>
    </location>
</feature>
<dbReference type="InterPro" id="IPR056785">
    <property type="entry name" value="YkcA/B-like_C"/>
</dbReference>
<dbReference type="GO" id="GO:0005886">
    <property type="term" value="C:plasma membrane"/>
    <property type="evidence" value="ECO:0007669"/>
    <property type="project" value="UniProtKB-SubCell"/>
</dbReference>
<feature type="transmembrane region" description="Helical" evidence="9">
    <location>
        <begin position="393"/>
        <end position="415"/>
    </location>
</feature>
<dbReference type="PANTHER" id="PTHR33908:SF3">
    <property type="entry name" value="UNDECAPRENYL PHOSPHATE-ALPHA-4-AMINO-4-DEOXY-L-ARABINOSE ARABINOSYL TRANSFERASE"/>
    <property type="match status" value="1"/>
</dbReference>
<feature type="transmembrane region" description="Helical" evidence="9">
    <location>
        <begin position="110"/>
        <end position="135"/>
    </location>
</feature>
<comment type="caution">
    <text evidence="12">The sequence shown here is derived from an EMBL/GenBank/DDBJ whole genome shotgun (WGS) entry which is preliminary data.</text>
</comment>
<dbReference type="Proteomes" id="UP000287171">
    <property type="component" value="Unassembled WGS sequence"/>
</dbReference>
<sequence length="754" mass="79873">MQTDDVSTVTNPALPDKQSETQTIAESQPTQRWQRITLAVIVAFSAFLNVFLIQQNGYGNAYYTAAVKSMLMSWHNFFFVSFDPGGFVTVDKPPLGLWIQALSAKIFELLGFGFTGISVLLPQAIAGTLSVYIIYCLVRRGFGPVPGLIAALALALTPIAVVMNRDNNLDSLLVLTLLLATWCLLLAVDTGKLRWLLLCALLVGLGFNIKTLEAYLVVPAFGLFYLLSTRHGWGKRMIHLLIALALLLVVSFAWIVAVDMVPASQRPYVGSSQTNSELELTFGYNGLQRITGMGSGNRAPGTSSQTGSSATPAFGAGMMNEGGDPSALRLLKADLGGQVSWLLPLAVLGLIAMAWQARLRLPLNRWHQAVVLWGVWFLTAATFFSVAGFFHSYYLVIIAPALCALVGIGLVTLWNDYRKRDRGDWRTWALPVALLLTVAEQVYLLSVYGSPWSTILTPVVAVLSALGIVALIISKMQVKITARTMRLQRPAVIVSVVGLMLTPLIWSAMALAMPSNSVLPTAGPMLVNGDGGMSAMIKELQSANGTAVPGGGAGLPGAGFPGGGLPGAGTGTPRGSAGFPGGSGGMGNFLGGEKADTRTIQFLQANKGNARYLVAVQSAMAGEQLIIATGEPVMALGGFVGSDPILTLQQLQQKVASGEVRYFMFPAATSNDTFKNLPASIKEMIEKMGGGNPGNMAAGMAGSNGKIISWVQSSCKVVPTDQWKTNTQQSDNAQGGIPGGGMGMNNQLYDCKAA</sequence>
<feature type="transmembrane region" description="Helical" evidence="9">
    <location>
        <begin position="141"/>
        <end position="162"/>
    </location>
</feature>
<reference evidence="13" key="1">
    <citation type="submission" date="2018-12" db="EMBL/GenBank/DDBJ databases">
        <title>Tengunoibacter tsumagoiensis gen. nov., sp. nov., Dictyobacter kobayashii sp. nov., D. alpinus sp. nov., and D. joshuensis sp. nov. and description of Dictyobacteraceae fam. nov. within the order Ktedonobacterales isolated from Tengu-no-mugimeshi.</title>
        <authorList>
            <person name="Wang C.M."/>
            <person name="Zheng Y."/>
            <person name="Sakai Y."/>
            <person name="Toyoda A."/>
            <person name="Minakuchi Y."/>
            <person name="Abe K."/>
            <person name="Yokota A."/>
            <person name="Yabe S."/>
        </authorList>
    </citation>
    <scope>NUCLEOTIDE SEQUENCE [LARGE SCALE GENOMIC DNA]</scope>
    <source>
        <strain evidence="13">Uno16</strain>
    </source>
</reference>
<dbReference type="OrthoDB" id="9810398at2"/>
<evidence type="ECO:0000259" key="10">
    <source>
        <dbReference type="Pfam" id="PF13231"/>
    </source>
</evidence>
<dbReference type="Pfam" id="PF13231">
    <property type="entry name" value="PMT_2"/>
    <property type="match status" value="1"/>
</dbReference>
<comment type="subcellular location">
    <subcellularLocation>
        <location evidence="1">Cell membrane</location>
        <topology evidence="1">Multi-pass membrane protein</topology>
    </subcellularLocation>
</comment>
<evidence type="ECO:0000256" key="9">
    <source>
        <dbReference type="SAM" id="Phobius"/>
    </source>
</evidence>
<dbReference type="GO" id="GO:0016763">
    <property type="term" value="F:pentosyltransferase activity"/>
    <property type="evidence" value="ECO:0007669"/>
    <property type="project" value="TreeGrafter"/>
</dbReference>
<evidence type="ECO:0000259" key="11">
    <source>
        <dbReference type="Pfam" id="PF24878"/>
    </source>
</evidence>
<feature type="transmembrane region" description="Helical" evidence="9">
    <location>
        <begin position="169"/>
        <end position="188"/>
    </location>
</feature>
<dbReference type="EMBL" id="BIFT01000001">
    <property type="protein sequence ID" value="GCE26750.1"/>
    <property type="molecule type" value="Genomic_DNA"/>
</dbReference>
<evidence type="ECO:0000313" key="12">
    <source>
        <dbReference type="EMBL" id="GCE26750.1"/>
    </source>
</evidence>
<evidence type="ECO:0000256" key="8">
    <source>
        <dbReference type="SAM" id="MobiDB-lite"/>
    </source>
</evidence>
<keyword evidence="3 12" id="KW-0328">Glycosyltransferase</keyword>
<keyword evidence="4 12" id="KW-0808">Transferase</keyword>
<feature type="transmembrane region" description="Helical" evidence="9">
    <location>
        <begin position="455"/>
        <end position="473"/>
    </location>
</feature>
<evidence type="ECO:0000256" key="7">
    <source>
        <dbReference type="ARBA" id="ARBA00023136"/>
    </source>
</evidence>
<keyword evidence="7 9" id="KW-0472">Membrane</keyword>
<keyword evidence="13" id="KW-1185">Reference proteome</keyword>
<dbReference type="InterPro" id="IPR038731">
    <property type="entry name" value="RgtA/B/C-like"/>
</dbReference>
<feature type="transmembrane region" description="Helical" evidence="9">
    <location>
        <begin position="194"/>
        <end position="226"/>
    </location>
</feature>
<feature type="compositionally biased region" description="Polar residues" evidence="8">
    <location>
        <begin position="1"/>
        <end position="11"/>
    </location>
</feature>
<accession>A0A402B5Z3</accession>
<evidence type="ECO:0000256" key="5">
    <source>
        <dbReference type="ARBA" id="ARBA00022692"/>
    </source>
</evidence>
<keyword evidence="6 9" id="KW-1133">Transmembrane helix</keyword>
<dbReference type="GO" id="GO:0009103">
    <property type="term" value="P:lipopolysaccharide biosynthetic process"/>
    <property type="evidence" value="ECO:0007669"/>
    <property type="project" value="UniProtKB-ARBA"/>
</dbReference>
<dbReference type="GO" id="GO:0010041">
    <property type="term" value="P:response to iron(III) ion"/>
    <property type="evidence" value="ECO:0007669"/>
    <property type="project" value="TreeGrafter"/>
</dbReference>
<gene>
    <name evidence="12" type="ORF">KDA_22340</name>
</gene>
<feature type="transmembrane region" description="Helical" evidence="9">
    <location>
        <begin position="36"/>
        <end position="53"/>
    </location>
</feature>
<proteinExistence type="predicted"/>
<evidence type="ECO:0000256" key="6">
    <source>
        <dbReference type="ARBA" id="ARBA00022989"/>
    </source>
</evidence>
<dbReference type="Pfam" id="PF24878">
    <property type="entry name" value="YkcB_C"/>
    <property type="match status" value="1"/>
</dbReference>
<feature type="transmembrane region" description="Helical" evidence="9">
    <location>
        <begin position="427"/>
        <end position="449"/>
    </location>
</feature>
<feature type="transmembrane region" description="Helical" evidence="9">
    <location>
        <begin position="369"/>
        <end position="387"/>
    </location>
</feature>
<evidence type="ECO:0000256" key="4">
    <source>
        <dbReference type="ARBA" id="ARBA00022679"/>
    </source>
</evidence>
<dbReference type="PANTHER" id="PTHR33908">
    <property type="entry name" value="MANNOSYLTRANSFERASE YKCB-RELATED"/>
    <property type="match status" value="1"/>
</dbReference>
<dbReference type="RefSeq" id="WP_126627167.1">
    <property type="nucleotide sequence ID" value="NZ_BIFT01000001.1"/>
</dbReference>
<protein>
    <submittedName>
        <fullName evidence="12">Dolichyl-phosphate-mannose--protein mannosyltransferase</fullName>
    </submittedName>
</protein>
<feature type="transmembrane region" description="Helical" evidence="9">
    <location>
        <begin position="493"/>
        <end position="513"/>
    </location>
</feature>
<name>A0A402B5Z3_9CHLR</name>
<dbReference type="AlphaFoldDB" id="A0A402B5Z3"/>
<keyword evidence="5 9" id="KW-0812">Transmembrane</keyword>
<evidence type="ECO:0000256" key="1">
    <source>
        <dbReference type="ARBA" id="ARBA00004651"/>
    </source>
</evidence>
<keyword evidence="2" id="KW-1003">Cell membrane</keyword>
<feature type="domain" description="Glycosyltransferase RgtA/B/C/D-like" evidence="10">
    <location>
        <begin position="91"/>
        <end position="252"/>
    </location>
</feature>
<evidence type="ECO:0000256" key="3">
    <source>
        <dbReference type="ARBA" id="ARBA00022676"/>
    </source>
</evidence>
<feature type="transmembrane region" description="Helical" evidence="9">
    <location>
        <begin position="238"/>
        <end position="257"/>
    </location>
</feature>
<dbReference type="InterPro" id="IPR050297">
    <property type="entry name" value="LipidA_mod_glycosyltrf_83"/>
</dbReference>
<organism evidence="12 13">
    <name type="scientific">Dictyobacter alpinus</name>
    <dbReference type="NCBI Taxonomy" id="2014873"/>
    <lineage>
        <taxon>Bacteria</taxon>
        <taxon>Bacillati</taxon>
        <taxon>Chloroflexota</taxon>
        <taxon>Ktedonobacteria</taxon>
        <taxon>Ktedonobacterales</taxon>
        <taxon>Dictyobacteraceae</taxon>
        <taxon>Dictyobacter</taxon>
    </lineage>
</organism>
<evidence type="ECO:0000313" key="13">
    <source>
        <dbReference type="Proteomes" id="UP000287171"/>
    </source>
</evidence>
<feature type="domain" description="Putative mannosyltransferase YkcA/B-like C-terminal" evidence="11">
    <location>
        <begin position="600"/>
        <end position="669"/>
    </location>
</feature>